<evidence type="ECO:0000313" key="3">
    <source>
        <dbReference type="Proteomes" id="UP000320776"/>
    </source>
</evidence>
<keyword evidence="1" id="KW-0472">Membrane</keyword>
<feature type="transmembrane region" description="Helical" evidence="1">
    <location>
        <begin position="80"/>
        <end position="110"/>
    </location>
</feature>
<protein>
    <recommendedName>
        <fullName evidence="4">DUF4321 domain-containing protein</fullName>
    </recommendedName>
</protein>
<evidence type="ECO:0000256" key="1">
    <source>
        <dbReference type="SAM" id="Phobius"/>
    </source>
</evidence>
<accession>A0A517DS34</accession>
<keyword evidence="1" id="KW-1133">Transmembrane helix</keyword>
<feature type="transmembrane region" description="Helical" evidence="1">
    <location>
        <begin position="33"/>
        <end position="60"/>
    </location>
</feature>
<gene>
    <name evidence="2" type="ORF">SPTER_14330</name>
</gene>
<name>A0A517DS34_9FIRM</name>
<dbReference type="KEGG" id="sted:SPTER_14330"/>
<dbReference type="Pfam" id="PF14209">
    <property type="entry name" value="DUF4321"/>
    <property type="match status" value="1"/>
</dbReference>
<proteinExistence type="predicted"/>
<dbReference type="Proteomes" id="UP000320776">
    <property type="component" value="Chromosome"/>
</dbReference>
<organism evidence="2 3">
    <name type="scientific">Sporomusa termitida</name>
    <dbReference type="NCBI Taxonomy" id="2377"/>
    <lineage>
        <taxon>Bacteria</taxon>
        <taxon>Bacillati</taxon>
        <taxon>Bacillota</taxon>
        <taxon>Negativicutes</taxon>
        <taxon>Selenomonadales</taxon>
        <taxon>Sporomusaceae</taxon>
        <taxon>Sporomusa</taxon>
    </lineage>
</organism>
<keyword evidence="1" id="KW-0812">Transmembrane</keyword>
<dbReference type="AlphaFoldDB" id="A0A517DS34"/>
<evidence type="ECO:0000313" key="2">
    <source>
        <dbReference type="EMBL" id="QDR80118.1"/>
    </source>
</evidence>
<reference evidence="2 3" key="1">
    <citation type="submission" date="2019-02" db="EMBL/GenBank/DDBJ databases">
        <title>Closed genome of Sporomusa termitida DSM 4440.</title>
        <authorList>
            <person name="Poehlein A."/>
            <person name="Daniel R."/>
        </authorList>
    </citation>
    <scope>NUCLEOTIDE SEQUENCE [LARGE SCALE GENOMIC DNA]</scope>
    <source>
        <strain evidence="2 3">DSM 4440</strain>
    </source>
</reference>
<dbReference type="EMBL" id="CP036259">
    <property type="protein sequence ID" value="QDR80118.1"/>
    <property type="molecule type" value="Genomic_DNA"/>
</dbReference>
<evidence type="ECO:0008006" key="4">
    <source>
        <dbReference type="Google" id="ProtNLM"/>
    </source>
</evidence>
<sequence length="113" mass="12416">MEINIRDEFQNPREVFRLKTGTKRSSSAGRGMGMMVLFLLTGAVVGGILGELAASITLFADVVPYLIKPFPVFDLPPVAINLYVIKVVIGFALYPNLMSILGIIAAIILFRRF</sequence>
<dbReference type="InterPro" id="IPR025470">
    <property type="entry name" value="DUF4321"/>
</dbReference>
<keyword evidence="3" id="KW-1185">Reference proteome</keyword>